<dbReference type="InterPro" id="IPR050624">
    <property type="entry name" value="HTH-type_Tx_Regulator"/>
</dbReference>
<keyword evidence="2 4" id="KW-0238">DNA-binding</keyword>
<evidence type="ECO:0000256" key="2">
    <source>
        <dbReference type="ARBA" id="ARBA00023125"/>
    </source>
</evidence>
<dbReference type="FunFam" id="1.10.10.60:FF:000141">
    <property type="entry name" value="TetR family transcriptional regulator"/>
    <property type="match status" value="1"/>
</dbReference>
<dbReference type="SUPFAM" id="SSF46689">
    <property type="entry name" value="Homeodomain-like"/>
    <property type="match status" value="1"/>
</dbReference>
<evidence type="ECO:0000256" key="4">
    <source>
        <dbReference type="PROSITE-ProRule" id="PRU00335"/>
    </source>
</evidence>
<dbReference type="PANTHER" id="PTHR43479:SF22">
    <property type="entry name" value="TRANSCRIPTIONAL REGULATOR, TETR FAMILY"/>
    <property type="match status" value="1"/>
</dbReference>
<proteinExistence type="predicted"/>
<dbReference type="InterPro" id="IPR001647">
    <property type="entry name" value="HTH_TetR"/>
</dbReference>
<dbReference type="PRINTS" id="PR00455">
    <property type="entry name" value="HTHTETR"/>
</dbReference>
<dbReference type="Proteomes" id="UP000248555">
    <property type="component" value="Unassembled WGS sequence"/>
</dbReference>
<keyword evidence="3" id="KW-0804">Transcription</keyword>
<organism evidence="6 7">
    <name type="scientific">Paranoxybacillus vitaminiphilus</name>
    <dbReference type="NCBI Taxonomy" id="581036"/>
    <lineage>
        <taxon>Bacteria</taxon>
        <taxon>Bacillati</taxon>
        <taxon>Bacillota</taxon>
        <taxon>Bacilli</taxon>
        <taxon>Bacillales</taxon>
        <taxon>Anoxybacillaceae</taxon>
        <taxon>Paranoxybacillus</taxon>
    </lineage>
</organism>
<dbReference type="PANTHER" id="PTHR43479">
    <property type="entry name" value="ACREF/ENVCD OPERON REPRESSOR-RELATED"/>
    <property type="match status" value="1"/>
</dbReference>
<dbReference type="AlphaFoldDB" id="A0A327Y4G1"/>
<accession>A0A327Y4G1</accession>
<feature type="domain" description="HTH tetR-type" evidence="5">
    <location>
        <begin position="2"/>
        <end position="62"/>
    </location>
</feature>
<dbReference type="Gene3D" id="1.10.357.10">
    <property type="entry name" value="Tetracycline Repressor, domain 2"/>
    <property type="match status" value="1"/>
</dbReference>
<reference evidence="6 7" key="1">
    <citation type="submission" date="2018-06" db="EMBL/GenBank/DDBJ databases">
        <title>Genomic Encyclopedia of Type Strains, Phase III (KMG-III): the genomes of soil and plant-associated and newly described type strains.</title>
        <authorList>
            <person name="Whitman W."/>
        </authorList>
    </citation>
    <scope>NUCLEOTIDE SEQUENCE [LARGE SCALE GENOMIC DNA]</scope>
    <source>
        <strain evidence="6 7">CGMCC 1.8979</strain>
    </source>
</reference>
<dbReference type="EMBL" id="QLMH01000019">
    <property type="protein sequence ID" value="RAK15654.1"/>
    <property type="molecule type" value="Genomic_DNA"/>
</dbReference>
<dbReference type="Pfam" id="PF00440">
    <property type="entry name" value="TetR_N"/>
    <property type="match status" value="1"/>
</dbReference>
<dbReference type="InterPro" id="IPR009057">
    <property type="entry name" value="Homeodomain-like_sf"/>
</dbReference>
<evidence type="ECO:0000313" key="7">
    <source>
        <dbReference type="Proteomes" id="UP000248555"/>
    </source>
</evidence>
<dbReference type="RefSeq" id="WP_181502933.1">
    <property type="nucleotide sequence ID" value="NZ_QLMH01000019.1"/>
</dbReference>
<sequence>MNERKKQVMKAAHDLFVEKGFMKTSVQDILDKSGISKGTFYNYFPSKKEILISIFEKINMETEQRRMEVLAGRPVDDQKAFIEQIKVKMEISKENKLFALFHEVLVSEDEDLKKIVQQHYFDELRWIQKRIVEVFGEQVRPYSVDLAVLLHGMVQNTIYFAVHAEAEVEISHMISYAIRRIETIASDVVRTNDQLFQLDLLKRLEPESSLKRKEKKASLMKKIGLLEQTANEGQKELLSFLKDELQSSVPRRSLIQAVLSHIDKKKELEELINDILEK</sequence>
<keyword evidence="1" id="KW-0805">Transcription regulation</keyword>
<comment type="caution">
    <text evidence="6">The sequence shown here is derived from an EMBL/GenBank/DDBJ whole genome shotgun (WGS) entry which is preliminary data.</text>
</comment>
<evidence type="ECO:0000259" key="5">
    <source>
        <dbReference type="PROSITE" id="PS50977"/>
    </source>
</evidence>
<dbReference type="PROSITE" id="PS01081">
    <property type="entry name" value="HTH_TETR_1"/>
    <property type="match status" value="1"/>
</dbReference>
<dbReference type="GO" id="GO:0003677">
    <property type="term" value="F:DNA binding"/>
    <property type="evidence" value="ECO:0007669"/>
    <property type="project" value="UniProtKB-UniRule"/>
</dbReference>
<gene>
    <name evidence="6" type="ORF">B0I26_11915</name>
</gene>
<name>A0A327Y4G1_9BACL</name>
<dbReference type="PROSITE" id="PS50977">
    <property type="entry name" value="HTH_TETR_2"/>
    <property type="match status" value="1"/>
</dbReference>
<protein>
    <submittedName>
        <fullName evidence="6">TetR family transcriptional regulator</fullName>
    </submittedName>
</protein>
<evidence type="ECO:0000256" key="3">
    <source>
        <dbReference type="ARBA" id="ARBA00023163"/>
    </source>
</evidence>
<evidence type="ECO:0000313" key="6">
    <source>
        <dbReference type="EMBL" id="RAK15654.1"/>
    </source>
</evidence>
<keyword evidence="7" id="KW-1185">Reference proteome</keyword>
<dbReference type="GO" id="GO:0045892">
    <property type="term" value="P:negative regulation of DNA-templated transcription"/>
    <property type="evidence" value="ECO:0007669"/>
    <property type="project" value="UniProtKB-ARBA"/>
</dbReference>
<feature type="DNA-binding region" description="H-T-H motif" evidence="4">
    <location>
        <begin position="25"/>
        <end position="44"/>
    </location>
</feature>
<evidence type="ECO:0000256" key="1">
    <source>
        <dbReference type="ARBA" id="ARBA00023015"/>
    </source>
</evidence>
<dbReference type="InterPro" id="IPR023772">
    <property type="entry name" value="DNA-bd_HTH_TetR-type_CS"/>
</dbReference>